<comment type="caution">
    <text evidence="1">The sequence shown here is derived from an EMBL/GenBank/DDBJ whole genome shotgun (WGS) entry which is preliminary data.</text>
</comment>
<dbReference type="EMBL" id="JAIWYP010000009">
    <property type="protein sequence ID" value="KAH3769999.1"/>
    <property type="molecule type" value="Genomic_DNA"/>
</dbReference>
<sequence length="53" mass="5769">MFRTATIEDQAGRVEEALGIGRSGYMSAAPNVSSLLEKHRRSSSSNIPCIHHV</sequence>
<name>A0A9D4IE08_DREPO</name>
<proteinExistence type="predicted"/>
<reference evidence="1" key="1">
    <citation type="journal article" date="2019" name="bioRxiv">
        <title>The Genome of the Zebra Mussel, Dreissena polymorpha: A Resource for Invasive Species Research.</title>
        <authorList>
            <person name="McCartney M.A."/>
            <person name="Auch B."/>
            <person name="Kono T."/>
            <person name="Mallez S."/>
            <person name="Zhang Y."/>
            <person name="Obille A."/>
            <person name="Becker A."/>
            <person name="Abrahante J.E."/>
            <person name="Garbe J."/>
            <person name="Badalamenti J.P."/>
            <person name="Herman A."/>
            <person name="Mangelson H."/>
            <person name="Liachko I."/>
            <person name="Sullivan S."/>
            <person name="Sone E.D."/>
            <person name="Koren S."/>
            <person name="Silverstein K.A.T."/>
            <person name="Beckman K.B."/>
            <person name="Gohl D.M."/>
        </authorList>
    </citation>
    <scope>NUCLEOTIDE SEQUENCE</scope>
    <source>
        <strain evidence="1">Duluth1</strain>
        <tissue evidence="1">Whole animal</tissue>
    </source>
</reference>
<reference evidence="1" key="2">
    <citation type="submission" date="2020-11" db="EMBL/GenBank/DDBJ databases">
        <authorList>
            <person name="McCartney M.A."/>
            <person name="Auch B."/>
            <person name="Kono T."/>
            <person name="Mallez S."/>
            <person name="Becker A."/>
            <person name="Gohl D.M."/>
            <person name="Silverstein K.A.T."/>
            <person name="Koren S."/>
            <person name="Bechman K.B."/>
            <person name="Herman A."/>
            <person name="Abrahante J.E."/>
            <person name="Garbe J."/>
        </authorList>
    </citation>
    <scope>NUCLEOTIDE SEQUENCE</scope>
    <source>
        <strain evidence="1">Duluth1</strain>
        <tissue evidence="1">Whole animal</tissue>
    </source>
</reference>
<organism evidence="1 2">
    <name type="scientific">Dreissena polymorpha</name>
    <name type="common">Zebra mussel</name>
    <name type="synonym">Mytilus polymorpha</name>
    <dbReference type="NCBI Taxonomy" id="45954"/>
    <lineage>
        <taxon>Eukaryota</taxon>
        <taxon>Metazoa</taxon>
        <taxon>Spiralia</taxon>
        <taxon>Lophotrochozoa</taxon>
        <taxon>Mollusca</taxon>
        <taxon>Bivalvia</taxon>
        <taxon>Autobranchia</taxon>
        <taxon>Heteroconchia</taxon>
        <taxon>Euheterodonta</taxon>
        <taxon>Imparidentia</taxon>
        <taxon>Neoheterodontei</taxon>
        <taxon>Myida</taxon>
        <taxon>Dreissenoidea</taxon>
        <taxon>Dreissenidae</taxon>
        <taxon>Dreissena</taxon>
    </lineage>
</organism>
<evidence type="ECO:0000313" key="2">
    <source>
        <dbReference type="Proteomes" id="UP000828390"/>
    </source>
</evidence>
<accession>A0A9D4IE08</accession>
<dbReference type="AlphaFoldDB" id="A0A9D4IE08"/>
<evidence type="ECO:0000313" key="1">
    <source>
        <dbReference type="EMBL" id="KAH3769999.1"/>
    </source>
</evidence>
<keyword evidence="2" id="KW-1185">Reference proteome</keyword>
<dbReference type="Proteomes" id="UP000828390">
    <property type="component" value="Unassembled WGS sequence"/>
</dbReference>
<protein>
    <submittedName>
        <fullName evidence="1">Uncharacterized protein</fullName>
    </submittedName>
</protein>
<gene>
    <name evidence="1" type="ORF">DPMN_171278</name>
</gene>